<dbReference type="GeneID" id="85497968"/>
<reference evidence="3" key="1">
    <citation type="journal article" date="2023" name="BMC Genomics">
        <title>Chromosome-level genome assemblies of Cutaneotrichosporon spp. (Trichosporonales, Basidiomycota) reveal imbalanced evolution between nucleotide sequences and chromosome synteny.</title>
        <authorList>
            <person name="Kobayashi Y."/>
            <person name="Kayamori A."/>
            <person name="Aoki K."/>
            <person name="Shiwa Y."/>
            <person name="Matsutani M."/>
            <person name="Fujita N."/>
            <person name="Sugita T."/>
            <person name="Iwasaki W."/>
            <person name="Tanaka N."/>
            <person name="Takashima M."/>
        </authorList>
    </citation>
    <scope>NUCLEOTIDE SEQUENCE</scope>
    <source>
        <strain evidence="3">HIS019</strain>
    </source>
</reference>
<name>A0AA48QY89_9TREE</name>
<evidence type="ECO:0000313" key="3">
    <source>
        <dbReference type="EMBL" id="BEI94098.1"/>
    </source>
</evidence>
<evidence type="ECO:0000259" key="2">
    <source>
        <dbReference type="Pfam" id="PF13472"/>
    </source>
</evidence>
<proteinExistence type="predicted"/>
<protein>
    <recommendedName>
        <fullName evidence="2">SGNH hydrolase-type esterase domain-containing protein</fullName>
    </recommendedName>
</protein>
<dbReference type="PANTHER" id="PTHR34407:SF1">
    <property type="entry name" value="SGNH HYDROLASE-TYPE ESTERASE DOMAIN-CONTAINING PROTEIN"/>
    <property type="match status" value="1"/>
</dbReference>
<dbReference type="KEGG" id="ccac:CcaHIS019_0605570"/>
<sequence length="418" mass="45475">MVAVGRAPALLASMLALAALTLLLLTSYESFPGAEMLRGPFPTPSHDSKRPSSHHHACTTSLAPLRDVFASRWGIPLQTSLVRAGTGARVRRAMERLWKERKITVGILGGSITYGHGLQPEDKRYSQLIEEGLRVAFPDAEIVVKNGAVPATGTDYFSACYKHHVPEDADLFILEGAVNDLMVEANTEGSIHQDVITDTETLVRELLKGGAAVMMLSTWGMTNGYMNGADHHATVAEYYDVPRISTRAALYQYIQAHHDAAAEIFVPGDMGHYNPHGHRFMADAILDHLLEQAFDGHPAFEKIVWHNKHYWAAEEIGARITFTDVEVHGGFLGLYYLRSVSMGLGNLRCWVDGNEGASKLLVGQWGYVSVGSVGAVATGLAPGKHNVTCEVDQTTQAIPNEEAEGSLHKTRIIAVIAS</sequence>
<gene>
    <name evidence="3" type="ORF">CcaverHIS019_0605570</name>
</gene>
<organism evidence="3 4">
    <name type="scientific">Cutaneotrichosporon cavernicola</name>
    <dbReference type="NCBI Taxonomy" id="279322"/>
    <lineage>
        <taxon>Eukaryota</taxon>
        <taxon>Fungi</taxon>
        <taxon>Dikarya</taxon>
        <taxon>Basidiomycota</taxon>
        <taxon>Agaricomycotina</taxon>
        <taxon>Tremellomycetes</taxon>
        <taxon>Trichosporonales</taxon>
        <taxon>Trichosporonaceae</taxon>
        <taxon>Cutaneotrichosporon</taxon>
    </lineage>
</organism>
<feature type="signal peptide" evidence="1">
    <location>
        <begin position="1"/>
        <end position="30"/>
    </location>
</feature>
<dbReference type="Proteomes" id="UP001233271">
    <property type="component" value="Chromosome 6"/>
</dbReference>
<dbReference type="EMBL" id="AP028217">
    <property type="protein sequence ID" value="BEI94098.1"/>
    <property type="molecule type" value="Genomic_DNA"/>
</dbReference>
<dbReference type="SUPFAM" id="SSF52266">
    <property type="entry name" value="SGNH hydrolase"/>
    <property type="match status" value="1"/>
</dbReference>
<evidence type="ECO:0000256" key="1">
    <source>
        <dbReference type="SAM" id="SignalP"/>
    </source>
</evidence>
<accession>A0AA48QY89</accession>
<dbReference type="Pfam" id="PF13472">
    <property type="entry name" value="Lipase_GDSL_2"/>
    <property type="match status" value="1"/>
</dbReference>
<dbReference type="InterPro" id="IPR013830">
    <property type="entry name" value="SGNH_hydro"/>
</dbReference>
<dbReference type="AlphaFoldDB" id="A0AA48QY89"/>
<dbReference type="PANTHER" id="PTHR34407">
    <property type="entry name" value="EXPRESSED PROTEIN"/>
    <property type="match status" value="1"/>
</dbReference>
<dbReference type="InterPro" id="IPR036514">
    <property type="entry name" value="SGNH_hydro_sf"/>
</dbReference>
<keyword evidence="1" id="KW-0732">Signal</keyword>
<dbReference type="CDD" id="cd00229">
    <property type="entry name" value="SGNH_hydrolase"/>
    <property type="match status" value="1"/>
</dbReference>
<feature type="domain" description="SGNH hydrolase-type esterase" evidence="2">
    <location>
        <begin position="108"/>
        <end position="279"/>
    </location>
</feature>
<keyword evidence="4" id="KW-1185">Reference proteome</keyword>
<dbReference type="RefSeq" id="XP_060459363.1">
    <property type="nucleotide sequence ID" value="XM_060603028.1"/>
</dbReference>
<feature type="chain" id="PRO_5041435899" description="SGNH hydrolase-type esterase domain-containing protein" evidence="1">
    <location>
        <begin position="31"/>
        <end position="418"/>
    </location>
</feature>
<dbReference type="Gene3D" id="3.40.50.1110">
    <property type="entry name" value="SGNH hydrolase"/>
    <property type="match status" value="1"/>
</dbReference>
<evidence type="ECO:0000313" key="4">
    <source>
        <dbReference type="Proteomes" id="UP001233271"/>
    </source>
</evidence>